<dbReference type="STRING" id="1219077.VAZ01S_089_00070"/>
<sequence length="451" mass="50122">MDEISSNTYDKYESQARSYCRNFVVTFNKAQDSYLYDTEGNQYLDMLCGAGALNYGHNCLEIKSDIIDYIESNGVLMSLDLHTSAKKEFIETFNHNILVPRNLDYKIQFTSPTGTSVVESAVKLARKATGRQNVICFTNAFHGMSGTSLSLTGNKSKRQAVSQGGVTRLPYDGYLGQGYDSISYYRKLLTDASSGIDLPAAIILETIQGEGGVNVASNHWLKGIRQLASDFGILLIVDDIQAGVGRSGAFFSFERADIKPDLVCLSKSIGGIGFPMALLLINPEIDIWAPGEDNGTFRGNNLAFIASKKMIEMYWSDNSFESELKEKEILFHQFFHQLKTECDEYIKETRGVGLFQGIEFYDEVLTAAVAKACFENKILIETCGERDQVLKFMPALNMTTSLLKSSLANIGDIIKLVCSVFNQCIEEKALLEKITDIKNNVTNIEEVCNEN</sequence>
<dbReference type="Gene3D" id="3.90.1150.10">
    <property type="entry name" value="Aspartate Aminotransferase, domain 1"/>
    <property type="match status" value="1"/>
</dbReference>
<comment type="pathway">
    <text evidence="7">Amine and polyamine biosynthesis; ectoine biosynthesis; L-ectoine from L-aspartate 4-semialdehyde: step 1/3.</text>
</comment>
<dbReference type="InterPro" id="IPR004637">
    <property type="entry name" value="Dat"/>
</dbReference>
<dbReference type="PROSITE" id="PS00600">
    <property type="entry name" value="AA_TRANSFER_CLASS_3"/>
    <property type="match status" value="1"/>
</dbReference>
<dbReference type="NCBIfam" id="TIGR00709">
    <property type="entry name" value="dat"/>
    <property type="match status" value="1"/>
</dbReference>
<dbReference type="InterPro" id="IPR015422">
    <property type="entry name" value="PyrdxlP-dep_Trfase_small"/>
</dbReference>
<evidence type="ECO:0000256" key="4">
    <source>
        <dbReference type="ARBA" id="ARBA00022679"/>
    </source>
</evidence>
<dbReference type="AlphaFoldDB" id="U3CHN8"/>
<dbReference type="PANTHER" id="PTHR43552:SF2">
    <property type="entry name" value="DIAMINOBUTYRATE--2-OXOGLUTARATE TRANSAMINASE"/>
    <property type="match status" value="1"/>
</dbReference>
<keyword evidence="4 7" id="KW-0808">Transferase</keyword>
<name>U3CHN8_9VIBR</name>
<evidence type="ECO:0000256" key="5">
    <source>
        <dbReference type="ARBA" id="ARBA00022898"/>
    </source>
</evidence>
<gene>
    <name evidence="8" type="primary">ectB</name>
    <name evidence="8" type="ORF">VAZ01S_089_00070</name>
</gene>
<organism evidence="8 9">
    <name type="scientific">Vibrio azureus NBRC 104587</name>
    <dbReference type="NCBI Taxonomy" id="1219077"/>
    <lineage>
        <taxon>Bacteria</taxon>
        <taxon>Pseudomonadati</taxon>
        <taxon>Pseudomonadota</taxon>
        <taxon>Gammaproteobacteria</taxon>
        <taxon>Vibrionales</taxon>
        <taxon>Vibrionaceae</taxon>
        <taxon>Vibrio</taxon>
    </lineage>
</organism>
<accession>U3CHN8</accession>
<reference evidence="8 9" key="1">
    <citation type="submission" date="2013-09" db="EMBL/GenBank/DDBJ databases">
        <title>Whole genome shotgun sequence of Vibrio azureus NBRC 104587.</title>
        <authorList>
            <person name="Isaki S."/>
            <person name="Hosoyama A."/>
            <person name="Numata M."/>
            <person name="Hashimoto M."/>
            <person name="Hosoyama Y."/>
            <person name="Tsuchikane K."/>
            <person name="Noguchi M."/>
            <person name="Hirakata S."/>
            <person name="Ichikawa N."/>
            <person name="Ohji S."/>
            <person name="Yamazoe A."/>
            <person name="Fujita N."/>
        </authorList>
    </citation>
    <scope>NUCLEOTIDE SEQUENCE [LARGE SCALE GENOMIC DNA]</scope>
    <source>
        <strain evidence="8 9">NBRC 104587</strain>
    </source>
</reference>
<dbReference type="InterPro" id="IPR015424">
    <property type="entry name" value="PyrdxlP-dep_Trfase"/>
</dbReference>
<evidence type="ECO:0000256" key="2">
    <source>
        <dbReference type="ARBA" id="ARBA00008954"/>
    </source>
</evidence>
<dbReference type="GO" id="GO:0047307">
    <property type="term" value="F:diaminobutyrate-pyruvate transaminase activity"/>
    <property type="evidence" value="ECO:0007669"/>
    <property type="project" value="InterPro"/>
</dbReference>
<dbReference type="PIRSF" id="PIRSF000521">
    <property type="entry name" value="Transaminase_4ab_Lys_Orn"/>
    <property type="match status" value="1"/>
</dbReference>
<dbReference type="InterPro" id="IPR005814">
    <property type="entry name" value="Aminotrans_3"/>
</dbReference>
<dbReference type="CDD" id="cd00610">
    <property type="entry name" value="OAT_like"/>
    <property type="match status" value="1"/>
</dbReference>
<dbReference type="eggNOG" id="COG0160">
    <property type="taxonomic scope" value="Bacteria"/>
</dbReference>
<evidence type="ECO:0000256" key="1">
    <source>
        <dbReference type="ARBA" id="ARBA00001933"/>
    </source>
</evidence>
<comment type="similarity">
    <text evidence="2 6">Belongs to the class-III pyridoxal-phosphate-dependent aminotransferase family.</text>
</comment>
<keyword evidence="9" id="KW-1185">Reference proteome</keyword>
<dbReference type="InterPro" id="IPR015421">
    <property type="entry name" value="PyrdxlP-dep_Trfase_major"/>
</dbReference>
<evidence type="ECO:0000256" key="7">
    <source>
        <dbReference type="RuleBase" id="RU365034"/>
    </source>
</evidence>
<comment type="caution">
    <text evidence="8">The sequence shown here is derived from an EMBL/GenBank/DDBJ whole genome shotgun (WGS) entry which is preliminary data.</text>
</comment>
<dbReference type="NCBIfam" id="TIGR02407">
    <property type="entry name" value="ectoine_ectB"/>
    <property type="match status" value="1"/>
</dbReference>
<evidence type="ECO:0000256" key="3">
    <source>
        <dbReference type="ARBA" id="ARBA00022576"/>
    </source>
</evidence>
<comment type="catalytic activity">
    <reaction evidence="7">
        <text>L-2,4-diaminobutanoate + 2-oxoglutarate = L-aspartate 4-semialdehyde + L-glutamate</text>
        <dbReference type="Rhea" id="RHEA:11160"/>
        <dbReference type="ChEBI" id="CHEBI:16810"/>
        <dbReference type="ChEBI" id="CHEBI:29985"/>
        <dbReference type="ChEBI" id="CHEBI:58761"/>
        <dbReference type="ChEBI" id="CHEBI:537519"/>
        <dbReference type="EC" id="2.6.1.76"/>
    </reaction>
</comment>
<dbReference type="EMBL" id="BATL01000089">
    <property type="protein sequence ID" value="GAD77758.1"/>
    <property type="molecule type" value="Genomic_DNA"/>
</dbReference>
<dbReference type="Pfam" id="PF00202">
    <property type="entry name" value="Aminotran_3"/>
    <property type="match status" value="1"/>
</dbReference>
<dbReference type="NCBIfam" id="NF006733">
    <property type="entry name" value="PRK09264.1"/>
    <property type="match status" value="1"/>
</dbReference>
<evidence type="ECO:0000256" key="6">
    <source>
        <dbReference type="RuleBase" id="RU003560"/>
    </source>
</evidence>
<keyword evidence="5 6" id="KW-0663">Pyridoxal phosphate</keyword>
<protein>
    <recommendedName>
        <fullName evidence="7">Diaminobutyrate--2-oxoglutarate transaminase</fullName>
        <ecNumber evidence="7">2.6.1.76</ecNumber>
    </recommendedName>
    <alternativeName>
        <fullName evidence="7">DABA aminotransferase</fullName>
    </alternativeName>
</protein>
<evidence type="ECO:0000313" key="9">
    <source>
        <dbReference type="Proteomes" id="UP000016567"/>
    </source>
</evidence>
<dbReference type="GO" id="GO:0045303">
    <property type="term" value="F:diaminobutyrate-2-oxoglutarate transaminase activity"/>
    <property type="evidence" value="ECO:0007669"/>
    <property type="project" value="UniProtKB-EC"/>
</dbReference>
<dbReference type="EC" id="2.6.1.76" evidence="7"/>
<dbReference type="PANTHER" id="PTHR43552">
    <property type="entry name" value="DIAMINOBUTYRATE--2-OXOGLUTARATE AMINOTRANSFERASE"/>
    <property type="match status" value="1"/>
</dbReference>
<dbReference type="Proteomes" id="UP000016567">
    <property type="component" value="Unassembled WGS sequence"/>
</dbReference>
<dbReference type="UniPathway" id="UPA00067">
    <property type="reaction ID" value="UER00121"/>
</dbReference>
<evidence type="ECO:0000313" key="8">
    <source>
        <dbReference type="EMBL" id="GAD77758.1"/>
    </source>
</evidence>
<dbReference type="GO" id="GO:0030170">
    <property type="term" value="F:pyridoxal phosphate binding"/>
    <property type="evidence" value="ECO:0007669"/>
    <property type="project" value="InterPro"/>
</dbReference>
<comment type="cofactor">
    <cofactor evidence="1 7">
        <name>pyridoxal 5'-phosphate</name>
        <dbReference type="ChEBI" id="CHEBI:597326"/>
    </cofactor>
</comment>
<dbReference type="Gene3D" id="3.40.640.10">
    <property type="entry name" value="Type I PLP-dependent aspartate aminotransferase-like (Major domain)"/>
    <property type="match status" value="1"/>
</dbReference>
<dbReference type="RefSeq" id="WP_021711494.1">
    <property type="nucleotide sequence ID" value="NZ_BATL01000089.1"/>
</dbReference>
<dbReference type="GO" id="GO:0019491">
    <property type="term" value="P:ectoine biosynthetic process"/>
    <property type="evidence" value="ECO:0007669"/>
    <property type="project" value="UniProtKB-UniPathway"/>
</dbReference>
<dbReference type="InterPro" id="IPR012773">
    <property type="entry name" value="Ectoine_EctB"/>
</dbReference>
<dbReference type="InterPro" id="IPR049704">
    <property type="entry name" value="Aminotrans_3_PPA_site"/>
</dbReference>
<comment type="function">
    <text evidence="7">Catalyzes reversively the conversion of L-aspartate beta-semialdehyde (ASA) to L-2,4-diaminobutyrate (DABA) by transamination with L-glutamate.</text>
</comment>
<dbReference type="SUPFAM" id="SSF53383">
    <property type="entry name" value="PLP-dependent transferases"/>
    <property type="match status" value="1"/>
</dbReference>
<proteinExistence type="inferred from homology"/>
<keyword evidence="3 7" id="KW-0032">Aminotransferase</keyword>